<dbReference type="EMBL" id="MU267618">
    <property type="protein sequence ID" value="KAH7914153.1"/>
    <property type="molecule type" value="Genomic_DNA"/>
</dbReference>
<protein>
    <submittedName>
        <fullName evidence="1">Golgi CORVET complex core vacuolar protein 8-domain-containing protein</fullName>
    </submittedName>
</protein>
<comment type="caution">
    <text evidence="1">The sequence shown here is derived from an EMBL/GenBank/DDBJ whole genome shotgun (WGS) entry which is preliminary data.</text>
</comment>
<name>A0ACB8AMD5_9AGAM</name>
<accession>A0ACB8AMD5</accession>
<organism evidence="1 2">
    <name type="scientific">Hygrophoropsis aurantiaca</name>
    <dbReference type="NCBI Taxonomy" id="72124"/>
    <lineage>
        <taxon>Eukaryota</taxon>
        <taxon>Fungi</taxon>
        <taxon>Dikarya</taxon>
        <taxon>Basidiomycota</taxon>
        <taxon>Agaricomycotina</taxon>
        <taxon>Agaricomycetes</taxon>
        <taxon>Agaricomycetidae</taxon>
        <taxon>Boletales</taxon>
        <taxon>Coniophorineae</taxon>
        <taxon>Hygrophoropsidaceae</taxon>
        <taxon>Hygrophoropsis</taxon>
    </lineage>
</organism>
<proteinExistence type="predicted"/>
<reference evidence="1" key="1">
    <citation type="journal article" date="2021" name="New Phytol.">
        <title>Evolutionary innovations through gain and loss of genes in the ectomycorrhizal Boletales.</title>
        <authorList>
            <person name="Wu G."/>
            <person name="Miyauchi S."/>
            <person name="Morin E."/>
            <person name="Kuo A."/>
            <person name="Drula E."/>
            <person name="Varga T."/>
            <person name="Kohler A."/>
            <person name="Feng B."/>
            <person name="Cao Y."/>
            <person name="Lipzen A."/>
            <person name="Daum C."/>
            <person name="Hundley H."/>
            <person name="Pangilinan J."/>
            <person name="Johnson J."/>
            <person name="Barry K."/>
            <person name="LaButti K."/>
            <person name="Ng V."/>
            <person name="Ahrendt S."/>
            <person name="Min B."/>
            <person name="Choi I.G."/>
            <person name="Park H."/>
            <person name="Plett J.M."/>
            <person name="Magnuson J."/>
            <person name="Spatafora J.W."/>
            <person name="Nagy L.G."/>
            <person name="Henrissat B."/>
            <person name="Grigoriev I.V."/>
            <person name="Yang Z.L."/>
            <person name="Xu J."/>
            <person name="Martin F.M."/>
        </authorList>
    </citation>
    <scope>NUCLEOTIDE SEQUENCE</scope>
    <source>
        <strain evidence="1">ATCC 28755</strain>
    </source>
</reference>
<evidence type="ECO:0000313" key="1">
    <source>
        <dbReference type="EMBL" id="KAH7914153.1"/>
    </source>
</evidence>
<keyword evidence="2" id="KW-1185">Reference proteome</keyword>
<gene>
    <name evidence="1" type="ORF">BJ138DRAFT_1123806</name>
</gene>
<evidence type="ECO:0000313" key="2">
    <source>
        <dbReference type="Proteomes" id="UP000790377"/>
    </source>
</evidence>
<dbReference type="Proteomes" id="UP000790377">
    <property type="component" value="Unassembled WGS sequence"/>
</dbReference>
<sequence>MASLATHPSGETMGMLHGSSSENEDDFSEDHHEGDYSTRMEELFDDEDEGEIEEESSEEEGFVYEGVDASPVAGTYRDRLRAVLGPDEGDESEEQEVEHSLLHEVESETSDLNHSTPHAEEPTGDNSSTFFISPSVSATPSRVVSPAPNSILSPLPIQFLHPTVSRLRSYTPQSSRVPPSSSANALHSPGNHEISQFSSHVSDISGISTPSNPTQPALSNGDTGTEREVFRWITLHNAGSHIYKRGPAKASAVLGSPLGGAPMVLAANGLICVGTDAGRILVFDFKQNLICICGTELSVNTVGPVSAVALSNDHTYVASGHITGHIQLFDLKNPGSAARTVIPTSLTAVTSGRQEGHILGSRITSIAFVAGRHTAIVSADETGLSFYHSLGKVLFVEASDTIRILGNYREDDASLEPSPSTGLVVPPFQRRRRRLRHSVLAMQTLPLGPSLHSTDAYQLVALLTPSKLVIVGLKPTPKTWLKRMRNEDTHSPQTKNRRCGALSWFPSVPVETHVQESKKKSNGVDHLPPTHPILTYSWGNTIHLVRVSETKIKQSVASSRTGKVNEVEVGTLVFEEIGGWNTEDDILAIQWLSPSQILVITAADLNVYNVETAKLVERVHFDTTILVSPLYRTSNGAMPYSESILDIAHSIRTYKGKVFLLCREELKVGTLLTWADRILSFVENGDFLSAIELTRSFYVEEAPGNRNGLPDDLRERKAVIGQKMRDLMVASARYAFSEDRMTDGTHVTPDGRGVDRTSLFEGLVATCARACIALDDHDFLFEDLFQQYDDSGISRIFLHQLEAFVLDNNIHYVPPRITQRLVALHEDDGRPDLAERIIWHIDPACLDINQSILLCQTYQLWDALIYVYTRALKDYISPIVELFTLIRQVQQFRIRQTEFQQLHPDEIGVDIATIQPIIDNARKIYPYLVDILSGVTYPSKEPLEAEEAFQAKRAAYSFLFSGRSSTWPAEGGKLILTADEDGGSEPTYPYVRLLLRFAAESFLHSLDIAFEDSYLNDWSQEVNRLVIVKILLDIKSTGNFRPLDTTFINIFIARNVPKYSQFIQIPPSALHDILIDLATPSDLDTREDRQFAAESLLSIYNPHESERILHLFEEAGFYRILRDWHRRERQWAPLLSTYLHDPDLRSSEVFSHVDDVLVNSSRDNSGTVSPDTLEVFSESLPHLLTIDVRLAASLVAKHAPSLHGEALQSLPQSADGDRYVYLNYLLGPPEAEDDEYISSGPRPVSSQVPVSLCNLYISLRCRFHPSNLISVLKYLPADYLDWSEVLQICEQNQVYDAVIWTLNWKGNPREALSKAEAFGEKLTLDIVRGLLSYSNGETEAIDELVRSLQMIGRMGIEICMEHSRASNPGDVPLEDIWFQLLNSQIHSVQSLSGYSAKQAHINSPAGNVDILEEHVHAALRSLVQETFTSLVSVSSTQAVSFPRLFKRLVDPKAHSTPTNGIPYTEFRTILTGMLESYRSDGDMLIISKHLLDRDLFETVEVFTAERTRGWCPSRDVCSACRQNLIGKDQKDATAIAENDKRIVVSRTGAIYHTTCFRQD</sequence>